<dbReference type="SUPFAM" id="SSF88946">
    <property type="entry name" value="Sigma2 domain of RNA polymerase sigma factors"/>
    <property type="match status" value="1"/>
</dbReference>
<dbReference type="InterPro" id="IPR036388">
    <property type="entry name" value="WH-like_DNA-bd_sf"/>
</dbReference>
<dbReference type="InterPro" id="IPR013325">
    <property type="entry name" value="RNA_pol_sigma_r2"/>
</dbReference>
<dbReference type="Gene3D" id="1.10.1740.10">
    <property type="match status" value="1"/>
</dbReference>
<reference evidence="8" key="2">
    <citation type="journal article" date="2017" name="Plant Physiol. Biochem.">
        <title>Differential oxidative and antioxidative response of duckweed Lemna minor toward plant growth promoting/inhibiting bacteria.</title>
        <authorList>
            <person name="Ishizawa H."/>
            <person name="Kuroda M."/>
            <person name="Morikawa M."/>
            <person name="Ike M."/>
        </authorList>
    </citation>
    <scope>NUCLEOTIDE SEQUENCE [LARGE SCALE GENOMIC DNA]</scope>
    <source>
        <strain evidence="8">M6</strain>
    </source>
</reference>
<dbReference type="AlphaFoldDB" id="A0A3G9GD13"/>
<dbReference type="Gene3D" id="1.10.10.10">
    <property type="entry name" value="Winged helix-like DNA-binding domain superfamily/Winged helix DNA-binding domain"/>
    <property type="match status" value="1"/>
</dbReference>
<dbReference type="GO" id="GO:0016987">
    <property type="term" value="F:sigma factor activity"/>
    <property type="evidence" value="ECO:0007669"/>
    <property type="project" value="UniProtKB-KW"/>
</dbReference>
<dbReference type="NCBIfam" id="TIGR02937">
    <property type="entry name" value="sigma70-ECF"/>
    <property type="match status" value="1"/>
</dbReference>
<name>A0A3G9GD13_9CAUL</name>
<dbReference type="EMBL" id="AP018829">
    <property type="protein sequence ID" value="BBF82588.1"/>
    <property type="molecule type" value="Genomic_DNA"/>
</dbReference>
<dbReference type="GO" id="GO:0003677">
    <property type="term" value="F:DNA binding"/>
    <property type="evidence" value="ECO:0007669"/>
    <property type="project" value="InterPro"/>
</dbReference>
<dbReference type="SUPFAM" id="SSF88659">
    <property type="entry name" value="Sigma3 and sigma4 domains of RNA polymerase sigma factors"/>
    <property type="match status" value="1"/>
</dbReference>
<comment type="similarity">
    <text evidence="1">Belongs to the sigma-70 factor family. ECF subfamily.</text>
</comment>
<reference evidence="8" key="1">
    <citation type="journal article" date="2017" name="Biotechnol. Biofuels">
        <title>Evaluation of environmental bacterial communities as a factor affecting the growth of duckweed Lemna minor.</title>
        <authorList>
            <person name="Ishizawa H."/>
            <person name="Kuroda M."/>
            <person name="Morikawa M."/>
            <person name="Ike M."/>
        </authorList>
    </citation>
    <scope>NUCLEOTIDE SEQUENCE [LARGE SCALE GENOMIC DNA]</scope>
    <source>
        <strain evidence="8">M6</strain>
    </source>
</reference>
<evidence type="ECO:0000256" key="1">
    <source>
        <dbReference type="ARBA" id="ARBA00010641"/>
    </source>
</evidence>
<geneLocation type="plasmid" evidence="8">
    <name>pasem-1 dna</name>
</geneLocation>
<sequence>MRPDPEALRAGNAAAQVSGLIERLDGRLRRYLGRALRPDDADDALQDIYARLVRLAQREPPPEFNVTYVFKTADSVIRDLYRHRRRRESDQHVELTDNLPEDAPTPFDELRWRQNADLLRQAIRKLTAQERLVLMLHRVEGLKLTEISQKQGIPLRSVQRLLADALAKCRHNLKDSGWYEQ</sequence>
<evidence type="ECO:0000256" key="4">
    <source>
        <dbReference type="ARBA" id="ARBA00023163"/>
    </source>
</evidence>
<dbReference type="RefSeq" id="WP_126424211.1">
    <property type="nucleotide sequence ID" value="NZ_AP018829.1"/>
</dbReference>
<dbReference type="InterPro" id="IPR014284">
    <property type="entry name" value="RNA_pol_sigma-70_dom"/>
</dbReference>
<dbReference type="Pfam" id="PF04542">
    <property type="entry name" value="Sigma70_r2"/>
    <property type="match status" value="1"/>
</dbReference>
<dbReference type="InterPro" id="IPR013249">
    <property type="entry name" value="RNA_pol_sigma70_r4_t2"/>
</dbReference>
<feature type="domain" description="RNA polymerase sigma-70 region 2" evidence="5">
    <location>
        <begin position="20"/>
        <end position="87"/>
    </location>
</feature>
<dbReference type="Proteomes" id="UP000278756">
    <property type="component" value="Plasmid pASEM-1"/>
</dbReference>
<keyword evidence="2" id="KW-0805">Transcription regulation</keyword>
<keyword evidence="3" id="KW-0731">Sigma factor</keyword>
<dbReference type="InterPro" id="IPR007627">
    <property type="entry name" value="RNA_pol_sigma70_r2"/>
</dbReference>
<feature type="domain" description="RNA polymerase sigma factor 70 region 4 type 2" evidence="6">
    <location>
        <begin position="118"/>
        <end position="169"/>
    </location>
</feature>
<evidence type="ECO:0000313" key="7">
    <source>
        <dbReference type="EMBL" id="BBF82588.1"/>
    </source>
</evidence>
<dbReference type="GO" id="GO:0006352">
    <property type="term" value="P:DNA-templated transcription initiation"/>
    <property type="evidence" value="ECO:0007669"/>
    <property type="project" value="InterPro"/>
</dbReference>
<evidence type="ECO:0000256" key="3">
    <source>
        <dbReference type="ARBA" id="ARBA00023082"/>
    </source>
</evidence>
<dbReference type="CDD" id="cd06171">
    <property type="entry name" value="Sigma70_r4"/>
    <property type="match status" value="1"/>
</dbReference>
<proteinExistence type="inferred from homology"/>
<dbReference type="PANTHER" id="PTHR43133:SF63">
    <property type="entry name" value="RNA POLYMERASE SIGMA FACTOR FECI-RELATED"/>
    <property type="match status" value="1"/>
</dbReference>
<protein>
    <submittedName>
        <fullName evidence="7">Putative sigma factor</fullName>
    </submittedName>
</protein>
<dbReference type="InterPro" id="IPR039425">
    <property type="entry name" value="RNA_pol_sigma-70-like"/>
</dbReference>
<dbReference type="PANTHER" id="PTHR43133">
    <property type="entry name" value="RNA POLYMERASE ECF-TYPE SIGMA FACTO"/>
    <property type="match status" value="1"/>
</dbReference>
<gene>
    <name evidence="7" type="ORF">EM6_3229</name>
</gene>
<dbReference type="OrthoDB" id="7192620at2"/>
<evidence type="ECO:0000256" key="2">
    <source>
        <dbReference type="ARBA" id="ARBA00023015"/>
    </source>
</evidence>
<dbReference type="Pfam" id="PF08281">
    <property type="entry name" value="Sigma70_r4_2"/>
    <property type="match status" value="1"/>
</dbReference>
<keyword evidence="4" id="KW-0804">Transcription</keyword>
<dbReference type="InterPro" id="IPR013324">
    <property type="entry name" value="RNA_pol_sigma_r3/r4-like"/>
</dbReference>
<accession>A0A3G9GD13</accession>
<evidence type="ECO:0000313" key="8">
    <source>
        <dbReference type="Proteomes" id="UP000278756"/>
    </source>
</evidence>
<evidence type="ECO:0000259" key="5">
    <source>
        <dbReference type="Pfam" id="PF04542"/>
    </source>
</evidence>
<evidence type="ECO:0000259" key="6">
    <source>
        <dbReference type="Pfam" id="PF08281"/>
    </source>
</evidence>
<organism evidence="7 8">
    <name type="scientific">Asticcacaulis excentricus</name>
    <dbReference type="NCBI Taxonomy" id="78587"/>
    <lineage>
        <taxon>Bacteria</taxon>
        <taxon>Pseudomonadati</taxon>
        <taxon>Pseudomonadota</taxon>
        <taxon>Alphaproteobacteria</taxon>
        <taxon>Caulobacterales</taxon>
        <taxon>Caulobacteraceae</taxon>
        <taxon>Asticcacaulis</taxon>
    </lineage>
</organism>
<keyword evidence="7" id="KW-0614">Plasmid</keyword>